<keyword evidence="3" id="KW-1185">Reference proteome</keyword>
<dbReference type="Proteomes" id="UP001218231">
    <property type="component" value="Chromosome"/>
</dbReference>
<accession>A0ABY7U0A6</accession>
<proteinExistence type="predicted"/>
<evidence type="ECO:0000256" key="1">
    <source>
        <dbReference type="SAM" id="MobiDB-lite"/>
    </source>
</evidence>
<sequence length="68" mass="7478">MRVICAPDRLVLHPHTRRPIDGVRGIPHDEGDFAIAQLIAHGDLLLIEDEQGDDTAEAADVPVTEEKE</sequence>
<feature type="region of interest" description="Disordered" evidence="1">
    <location>
        <begin position="49"/>
        <end position="68"/>
    </location>
</feature>
<organism evidence="2 3">
    <name type="scientific">Novosphingobium humi</name>
    <dbReference type="NCBI Taxonomy" id="2282397"/>
    <lineage>
        <taxon>Bacteria</taxon>
        <taxon>Pseudomonadati</taxon>
        <taxon>Pseudomonadota</taxon>
        <taxon>Alphaproteobacteria</taxon>
        <taxon>Sphingomonadales</taxon>
        <taxon>Sphingomonadaceae</taxon>
        <taxon>Novosphingobium</taxon>
    </lineage>
</organism>
<reference evidence="2 3" key="1">
    <citation type="submission" date="2023-02" db="EMBL/GenBank/DDBJ databases">
        <title>Genome sequence of Novosphingobium humi KACC 19094.</title>
        <authorList>
            <person name="Kim S."/>
            <person name="Heo J."/>
            <person name="Kwon S.-W."/>
        </authorList>
    </citation>
    <scope>NUCLEOTIDE SEQUENCE [LARGE SCALE GENOMIC DNA]</scope>
    <source>
        <strain evidence="2 3">KACC 19094</strain>
    </source>
</reference>
<evidence type="ECO:0000313" key="3">
    <source>
        <dbReference type="Proteomes" id="UP001218231"/>
    </source>
</evidence>
<protein>
    <submittedName>
        <fullName evidence="2">Uncharacterized protein</fullName>
    </submittedName>
</protein>
<gene>
    <name evidence="2" type="ORF">PQ457_06810</name>
</gene>
<dbReference type="RefSeq" id="WP_273618978.1">
    <property type="nucleotide sequence ID" value="NZ_CP117417.1"/>
</dbReference>
<dbReference type="EMBL" id="CP117417">
    <property type="protein sequence ID" value="WCT78668.1"/>
    <property type="molecule type" value="Genomic_DNA"/>
</dbReference>
<evidence type="ECO:0000313" key="2">
    <source>
        <dbReference type="EMBL" id="WCT78668.1"/>
    </source>
</evidence>
<name>A0ABY7U0A6_9SPHN</name>